<dbReference type="EMBL" id="CP046401">
    <property type="protein sequence ID" value="QGY42950.1"/>
    <property type="molecule type" value="Genomic_DNA"/>
</dbReference>
<evidence type="ECO:0000259" key="1">
    <source>
        <dbReference type="Pfam" id="PF05239"/>
    </source>
</evidence>
<dbReference type="Pfam" id="PF05239">
    <property type="entry name" value="PRC"/>
    <property type="match status" value="2"/>
</dbReference>
<dbReference type="InterPro" id="IPR011033">
    <property type="entry name" value="PRC_barrel-like_sf"/>
</dbReference>
<dbReference type="Proteomes" id="UP000428260">
    <property type="component" value="Chromosome"/>
</dbReference>
<dbReference type="RefSeq" id="WP_158863594.1">
    <property type="nucleotide sequence ID" value="NZ_CP046401.1"/>
</dbReference>
<evidence type="ECO:0000313" key="3">
    <source>
        <dbReference type="Proteomes" id="UP000428260"/>
    </source>
</evidence>
<feature type="domain" description="PRC-barrel" evidence="1">
    <location>
        <begin position="4"/>
        <end position="56"/>
    </location>
</feature>
<organism evidence="2 3">
    <name type="scientific">Maribellus comscasis</name>
    <dbReference type="NCBI Taxonomy" id="2681766"/>
    <lineage>
        <taxon>Bacteria</taxon>
        <taxon>Pseudomonadati</taxon>
        <taxon>Bacteroidota</taxon>
        <taxon>Bacteroidia</taxon>
        <taxon>Marinilabiliales</taxon>
        <taxon>Prolixibacteraceae</taxon>
        <taxon>Maribellus</taxon>
    </lineage>
</organism>
<reference evidence="2 3" key="1">
    <citation type="submission" date="2019-11" db="EMBL/GenBank/DDBJ databases">
        <authorList>
            <person name="Zheng R.K."/>
            <person name="Sun C.M."/>
        </authorList>
    </citation>
    <scope>NUCLEOTIDE SEQUENCE [LARGE SCALE GENOMIC DNA]</scope>
    <source>
        <strain evidence="2 3">WC007</strain>
    </source>
</reference>
<dbReference type="Gene3D" id="3.90.50.10">
    <property type="entry name" value="Photosynthetic Reaction Center, subunit H, domain 2"/>
    <property type="match status" value="2"/>
</dbReference>
<dbReference type="KEGG" id="mcos:GM418_04535"/>
<accession>A0A6I6JPK9</accession>
<dbReference type="GO" id="GO:0019684">
    <property type="term" value="P:photosynthesis, light reaction"/>
    <property type="evidence" value="ECO:0007669"/>
    <property type="project" value="InterPro"/>
</dbReference>
<name>A0A6I6JPK9_9BACT</name>
<keyword evidence="3" id="KW-1185">Reference proteome</keyword>
<feature type="domain" description="PRC-barrel" evidence="1">
    <location>
        <begin position="154"/>
        <end position="218"/>
    </location>
</feature>
<protein>
    <recommendedName>
        <fullName evidence="1">PRC-barrel domain-containing protein</fullName>
    </recommendedName>
</protein>
<dbReference type="GO" id="GO:0030077">
    <property type="term" value="C:plasma membrane light-harvesting complex"/>
    <property type="evidence" value="ECO:0007669"/>
    <property type="project" value="InterPro"/>
</dbReference>
<proteinExistence type="predicted"/>
<dbReference type="InterPro" id="IPR014747">
    <property type="entry name" value="Bac_photo_RC_H_C"/>
</dbReference>
<evidence type="ECO:0000313" key="2">
    <source>
        <dbReference type="EMBL" id="QGY42950.1"/>
    </source>
</evidence>
<dbReference type="InterPro" id="IPR027275">
    <property type="entry name" value="PRC-brl_dom"/>
</dbReference>
<dbReference type="SUPFAM" id="SSF50346">
    <property type="entry name" value="PRC-barrel domain"/>
    <property type="match status" value="2"/>
</dbReference>
<dbReference type="AlphaFoldDB" id="A0A6I6JPK9"/>
<sequence length="249" mass="29233">MKRSIRELLGYTIQAIDGEKGKVNDFLFDDETWIIRYLEGDLGSFFSEKRVLIPREHLSEPNWGNEHFPIKLTVKKIENSPDLEFDLPVSRTYEKDLTDHYELTPYWPAYPMGAEGVASMIYPQGPLRTPKSMENEDKIETHLRSFNEIRGYFINAIDDRFGHIYDLIIDDDLWQIMYVVVDTKNFVPWSKRVLLPIEVIEEISYKKQEAIVNLPKDTIKDAPEYDPALAVNSEYEKVLYDFYGRKVTH</sequence>
<gene>
    <name evidence="2" type="ORF">GM418_04535</name>
</gene>